<evidence type="ECO:0000313" key="1">
    <source>
        <dbReference type="EMBL" id="GAJ09018.1"/>
    </source>
</evidence>
<dbReference type="AlphaFoldDB" id="X1TUL9"/>
<dbReference type="EMBL" id="BARW01034683">
    <property type="protein sequence ID" value="GAJ09018.1"/>
    <property type="molecule type" value="Genomic_DNA"/>
</dbReference>
<organism evidence="1">
    <name type="scientific">marine sediment metagenome</name>
    <dbReference type="NCBI Taxonomy" id="412755"/>
    <lineage>
        <taxon>unclassified sequences</taxon>
        <taxon>metagenomes</taxon>
        <taxon>ecological metagenomes</taxon>
    </lineage>
</organism>
<comment type="caution">
    <text evidence="1">The sequence shown here is derived from an EMBL/GenBank/DDBJ whole genome shotgun (WGS) entry which is preliminary data.</text>
</comment>
<sequence>MKKRITTFFLVILFAVLSLQVFGQKGVEDGSKFGHGEDSIHCIKNLSLYDQYYRQKNFEDALPY</sequence>
<gene>
    <name evidence="1" type="ORF">S12H4_54290</name>
</gene>
<name>X1TUL9_9ZZZZ</name>
<proteinExistence type="predicted"/>
<accession>X1TUL9</accession>
<protein>
    <submittedName>
        <fullName evidence="1">Uncharacterized protein</fullName>
    </submittedName>
</protein>
<reference evidence="1" key="1">
    <citation type="journal article" date="2014" name="Front. Microbiol.">
        <title>High frequency of phylogenetically diverse reductive dehalogenase-homologous genes in deep subseafloor sedimentary metagenomes.</title>
        <authorList>
            <person name="Kawai M."/>
            <person name="Futagami T."/>
            <person name="Toyoda A."/>
            <person name="Takaki Y."/>
            <person name="Nishi S."/>
            <person name="Hori S."/>
            <person name="Arai W."/>
            <person name="Tsubouchi T."/>
            <person name="Morono Y."/>
            <person name="Uchiyama I."/>
            <person name="Ito T."/>
            <person name="Fujiyama A."/>
            <person name="Inagaki F."/>
            <person name="Takami H."/>
        </authorList>
    </citation>
    <scope>NUCLEOTIDE SEQUENCE</scope>
    <source>
        <strain evidence="1">Expedition CK06-06</strain>
    </source>
</reference>
<feature type="non-terminal residue" evidence="1">
    <location>
        <position position="64"/>
    </location>
</feature>